<dbReference type="InterPro" id="IPR012921">
    <property type="entry name" value="SPOC_C"/>
</dbReference>
<dbReference type="EMBL" id="JAFEMO010000003">
    <property type="protein sequence ID" value="KAH7572836.1"/>
    <property type="molecule type" value="Genomic_DNA"/>
</dbReference>
<feature type="region of interest" description="Disordered" evidence="5">
    <location>
        <begin position="641"/>
        <end position="742"/>
    </location>
</feature>
<dbReference type="InterPro" id="IPR035979">
    <property type="entry name" value="RBD_domain_sf"/>
</dbReference>
<feature type="domain" description="RRM" evidence="6">
    <location>
        <begin position="22"/>
        <end position="94"/>
    </location>
</feature>
<keyword evidence="3" id="KW-0539">Nucleus</keyword>
<accession>A0ABQ8I881</accession>
<evidence type="ECO:0000256" key="2">
    <source>
        <dbReference type="ARBA" id="ARBA00022884"/>
    </source>
</evidence>
<dbReference type="Pfam" id="PF00076">
    <property type="entry name" value="RRM_1"/>
    <property type="match status" value="3"/>
</dbReference>
<dbReference type="InterPro" id="IPR000504">
    <property type="entry name" value="RRM_dom"/>
</dbReference>
<dbReference type="SMART" id="SM00361">
    <property type="entry name" value="RRM_1"/>
    <property type="match status" value="3"/>
</dbReference>
<feature type="compositionally biased region" description="Polar residues" evidence="5">
    <location>
        <begin position="825"/>
        <end position="845"/>
    </location>
</feature>
<evidence type="ECO:0000256" key="5">
    <source>
        <dbReference type="SAM" id="MobiDB-lite"/>
    </source>
</evidence>
<dbReference type="CDD" id="cd21546">
    <property type="entry name" value="SPOC_FPA-like"/>
    <property type="match status" value="1"/>
</dbReference>
<dbReference type="PROSITE" id="PS50102">
    <property type="entry name" value="RRM"/>
    <property type="match status" value="3"/>
</dbReference>
<feature type="domain" description="RRM" evidence="6">
    <location>
        <begin position="223"/>
        <end position="296"/>
    </location>
</feature>
<feature type="region of interest" description="Disordered" evidence="5">
    <location>
        <begin position="815"/>
        <end position="862"/>
    </location>
</feature>
<dbReference type="InterPro" id="IPR012677">
    <property type="entry name" value="Nucleotide-bd_a/b_plait_sf"/>
</dbReference>
<keyword evidence="8" id="KW-1185">Reference proteome</keyword>
<proteinExistence type="predicted"/>
<organism evidence="7 8">
    <name type="scientific">Xanthoceras sorbifolium</name>
    <dbReference type="NCBI Taxonomy" id="99658"/>
    <lineage>
        <taxon>Eukaryota</taxon>
        <taxon>Viridiplantae</taxon>
        <taxon>Streptophyta</taxon>
        <taxon>Embryophyta</taxon>
        <taxon>Tracheophyta</taxon>
        <taxon>Spermatophyta</taxon>
        <taxon>Magnoliopsida</taxon>
        <taxon>eudicotyledons</taxon>
        <taxon>Gunneridae</taxon>
        <taxon>Pentapetalae</taxon>
        <taxon>rosids</taxon>
        <taxon>malvids</taxon>
        <taxon>Sapindales</taxon>
        <taxon>Sapindaceae</taxon>
        <taxon>Xanthoceroideae</taxon>
        <taxon>Xanthoceras</taxon>
    </lineage>
</organism>
<dbReference type="PANTHER" id="PTHR23189">
    <property type="entry name" value="RNA RECOGNITION MOTIF-CONTAINING"/>
    <property type="match status" value="1"/>
</dbReference>
<evidence type="ECO:0000313" key="7">
    <source>
        <dbReference type="EMBL" id="KAH7572836.1"/>
    </source>
</evidence>
<dbReference type="InterPro" id="IPR003954">
    <property type="entry name" value="RRM_euk-type"/>
</dbReference>
<dbReference type="SMART" id="SM00360">
    <property type="entry name" value="RRM"/>
    <property type="match status" value="3"/>
</dbReference>
<protein>
    <recommendedName>
        <fullName evidence="6">RRM domain-containing protein</fullName>
    </recommendedName>
</protein>
<sequence length="1066" mass="116700">MVPPSKFNRGDGSLDERAAPSNNLWVGNLTTETNDSDLMQLFARYGALDSVTTYSARSFAFVFFKRVEDAKAAKDSLQGTLLRGTPIKIEFARPAKPCKHLWIGGISPTVSKEELEEEFFKFGKIEDFKFVRDRSTAYVEYARLEDAAQAMRNMNGKQIGGDQIRVDFLRSQPLRREQGPVSHDLRDGSFLGRNAGFSDTHLGYKRPHPQSSMARNDDSQPSNVLWVGYPPSVQMDEQMLHNAMILFGEIERIKSFPSRNYSFVEFRSVDEARRAKVGLQGRLFNDPRITIMFSNSELAPGKDYPGSFPGMKGPRPEMFFSDHPFRPQMDVLGHNHPMLPNNFSGPLQTGGALGQNMPMRSLGAQGSFDPMHPGPEFKDFHGMQDANAKPPEPNWRRLSPSPGMRTSPAPGIRQPMMPGSGSWDVYDASHFQRDVKRSRLDSSLSIDDATFPPRKIDESGLGLEQSYSLGSVTGRGASGAFLNVEGRNRLSPVGTRLSAAGSGLGHVDTDCIWRGVIAKGGTPVCHARCVPIGKGIGTELPEVVNCSARTGLDMLTKHYAEAIGFDIVFFLPDSEDDFASYTEFLRYLGSKDRAGVAKFDDGTTLFLVPPSDFLTKVLKVVGPERLYGVVLKLPQQSMHSSQIIDRQTMPQQSMPSSQIVDRQTMPQPSIHSSQIVDRQTMPQQSMHSSQIVDRQTMPQQSMHSSQIVDRQTMTQQSMHSSQIVDRQTIPPPRPDYSLTRPKGEQVMPVDYSRFSHDDSKVPSKQHFLPASESFSVQSSSLDCGSNNTAAVSQAGVALTPELIATLASLLPSATQSSPAEGALSTLGSSTIRPQLPRSFTPSGASSHGLYLESPSSEPAGHSVERLGNPLNPLTQPQVQQYSSFGGTSNQSAQGVFGSTQFQGSAVSLQHQGTLSSRPLPNFSVPSQSAHIAVSPSVSHQYQFDVAPDNQKVGMVHATDASMVYGSQAFHQPSNANAMSNQVNFSQPQNVMSLSAEKMNVDHPNQVQQLQSVLSGAGQGTSEDEVDKNQRYQSTLQFAANLLLQIQNQQQPQQTNIPAGRGTGNQL</sequence>
<evidence type="ECO:0000256" key="3">
    <source>
        <dbReference type="ARBA" id="ARBA00023242"/>
    </source>
</evidence>
<name>A0ABQ8I881_9ROSI</name>
<gene>
    <name evidence="7" type="ORF">JRO89_XS03G0021900</name>
</gene>
<dbReference type="Gene3D" id="3.30.70.330">
    <property type="match status" value="3"/>
</dbReference>
<comment type="subcellular location">
    <subcellularLocation>
        <location evidence="1">Nucleus</location>
    </subcellularLocation>
</comment>
<comment type="caution">
    <text evidence="7">The sequence shown here is derived from an EMBL/GenBank/DDBJ whole genome shotgun (WGS) entry which is preliminary data.</text>
</comment>
<feature type="compositionally biased region" description="Low complexity" evidence="5">
    <location>
        <begin position="711"/>
        <end position="722"/>
    </location>
</feature>
<feature type="compositionally biased region" description="Low complexity" evidence="5">
    <location>
        <begin position="649"/>
        <end position="658"/>
    </location>
</feature>
<feature type="region of interest" description="Disordered" evidence="5">
    <location>
        <begin position="387"/>
        <end position="410"/>
    </location>
</feature>
<keyword evidence="2 4" id="KW-0694">RNA-binding</keyword>
<reference evidence="7 8" key="1">
    <citation type="submission" date="2021-02" db="EMBL/GenBank/DDBJ databases">
        <title>Plant Genome Project.</title>
        <authorList>
            <person name="Zhang R.-G."/>
        </authorList>
    </citation>
    <scope>NUCLEOTIDE SEQUENCE [LARGE SCALE GENOMIC DNA]</scope>
    <source>
        <tissue evidence="7">Leaves</tissue>
    </source>
</reference>
<evidence type="ECO:0000256" key="4">
    <source>
        <dbReference type="PROSITE-ProRule" id="PRU00176"/>
    </source>
</evidence>
<feature type="compositionally biased region" description="Polar residues" evidence="5">
    <location>
        <begin position="659"/>
        <end position="709"/>
    </location>
</feature>
<evidence type="ECO:0000259" key="6">
    <source>
        <dbReference type="PROSITE" id="PS50102"/>
    </source>
</evidence>
<evidence type="ECO:0000313" key="8">
    <source>
        <dbReference type="Proteomes" id="UP000827721"/>
    </source>
</evidence>
<dbReference type="CDD" id="cd00590">
    <property type="entry name" value="RRM_SF"/>
    <property type="match status" value="2"/>
</dbReference>
<dbReference type="Proteomes" id="UP000827721">
    <property type="component" value="Unassembled WGS sequence"/>
</dbReference>
<evidence type="ECO:0000256" key="1">
    <source>
        <dbReference type="ARBA" id="ARBA00004123"/>
    </source>
</evidence>
<dbReference type="SUPFAM" id="SSF54928">
    <property type="entry name" value="RNA-binding domain, RBD"/>
    <property type="match status" value="2"/>
</dbReference>
<dbReference type="Pfam" id="PF07744">
    <property type="entry name" value="SPOC"/>
    <property type="match status" value="1"/>
</dbReference>
<feature type="domain" description="RRM" evidence="6">
    <location>
        <begin position="99"/>
        <end position="171"/>
    </location>
</feature>